<dbReference type="EMBL" id="CYZT01000191">
    <property type="protein sequence ID" value="CUO86751.1"/>
    <property type="molecule type" value="Genomic_DNA"/>
</dbReference>
<sequence>MSRAQISMGVANHRTSLASLSSPYPRTTGSVCSSGASGSQVLNREKPLPMYPVSSHPRVRQCSIPSGQSRVPRGSSR</sequence>
<feature type="compositionally biased region" description="Polar residues" evidence="1">
    <location>
        <begin position="13"/>
        <end position="42"/>
    </location>
</feature>
<name>A0A174IK32_FLAPL</name>
<accession>A0A174IK32</accession>
<proteinExistence type="predicted"/>
<evidence type="ECO:0000313" key="3">
    <source>
        <dbReference type="Proteomes" id="UP000095746"/>
    </source>
</evidence>
<feature type="compositionally biased region" description="Polar residues" evidence="1">
    <location>
        <begin position="63"/>
        <end position="77"/>
    </location>
</feature>
<evidence type="ECO:0000256" key="1">
    <source>
        <dbReference type="SAM" id="MobiDB-lite"/>
    </source>
</evidence>
<feature type="region of interest" description="Disordered" evidence="1">
    <location>
        <begin position="1"/>
        <end position="77"/>
    </location>
</feature>
<gene>
    <name evidence="2" type="ORF">ERS852411_02298</name>
</gene>
<reference evidence="2 3" key="1">
    <citation type="submission" date="2015-09" db="EMBL/GenBank/DDBJ databases">
        <authorList>
            <consortium name="Pathogen Informatics"/>
        </authorList>
    </citation>
    <scope>NUCLEOTIDE SEQUENCE [LARGE SCALE GENOMIC DNA]</scope>
    <source>
        <strain evidence="2 3">2789STDY5608854</strain>
    </source>
</reference>
<evidence type="ECO:0000313" key="2">
    <source>
        <dbReference type="EMBL" id="CUO86751.1"/>
    </source>
</evidence>
<protein>
    <submittedName>
        <fullName evidence="2">Uncharacterized protein</fullName>
    </submittedName>
</protein>
<organism evidence="2 3">
    <name type="scientific">Flavonifractor plautii</name>
    <name type="common">Fusobacterium plautii</name>
    <dbReference type="NCBI Taxonomy" id="292800"/>
    <lineage>
        <taxon>Bacteria</taxon>
        <taxon>Bacillati</taxon>
        <taxon>Bacillota</taxon>
        <taxon>Clostridia</taxon>
        <taxon>Eubacteriales</taxon>
        <taxon>Oscillospiraceae</taxon>
        <taxon>Flavonifractor</taxon>
    </lineage>
</organism>
<dbReference type="Proteomes" id="UP000095746">
    <property type="component" value="Unassembled WGS sequence"/>
</dbReference>
<dbReference type="AlphaFoldDB" id="A0A174IK32"/>